<dbReference type="PROSITE" id="PS50110">
    <property type="entry name" value="RESPONSE_REGULATORY"/>
    <property type="match status" value="1"/>
</dbReference>
<sequence length="730" mass="82010">MVDTTHPPTSEQDRPIILVVEDNPVERQLVSKILRNADFDVVAVDCGGVVLESVETYQPDLVLLDALLPDTDGFDVCRELRSHPRGYYLPVLMLTGLDDVDSINRAYEVGSTDFFTKPINHSMLIHRIRYHLRSRAMMDQLRVSTQSLENAQLIARLGYWEYDFDRERFSISNEMFSLYELGASCSPDDKALLDKHCHPDDREWVEAAVARAIKQRKEARIEHRFVTPKGQVHYIELHLKLMRDERHNESHMLGLGIDITARKEYEKEILRLAYFDRLTSLPNRSLLEPMLDQAIPRAHVNGKCVAVMTLDLDLFSRINNSMGHGAGDEVLLQLTERLKMMFKVASPEVVLENLSTTKETINAADSDIVGRIASDTFIAILPLVDRQSHHVADFAAKVKASFQQAFIYRGQELFVTASIGYAFSESGSSPAETVIQQADLALHEAKAEGRNEIRQYSGELVAKVSSHLSIQGDLRRALDNNEFQLYYQPKISTHDQSVCGFEALVRWFHPVKGMVPPDQFISVAEDTGQIVELGTWVLETACEQAKLWLDEGLVTAKMAVNVAARQFKEKNIIDLVRKVLKRTGLPASSLELEMTEGVLMADPNISNIVAVLRSEGVSIALDDFGTGYSSLSYITRFPIDTIKIDRCFVQDITLGSDKAAIVSAVTNLSHTLNFNVVAEGVESEEELEVIKALECDEVQGYYYCRPMSADDVTEWLKNRQAQPVSVISAN</sequence>
<dbReference type="SMART" id="SM00267">
    <property type="entry name" value="GGDEF"/>
    <property type="match status" value="1"/>
</dbReference>
<dbReference type="CDD" id="cd01949">
    <property type="entry name" value="GGDEF"/>
    <property type="match status" value="1"/>
</dbReference>
<comment type="caution">
    <text evidence="8">The sequence shown here is derived from an EMBL/GenBank/DDBJ whole genome shotgun (WGS) entry which is preliminary data.</text>
</comment>
<dbReference type="PANTHER" id="PTHR44757:SF2">
    <property type="entry name" value="BIOFILM ARCHITECTURE MAINTENANCE PROTEIN MBAA"/>
    <property type="match status" value="1"/>
</dbReference>
<dbReference type="SMART" id="SM00086">
    <property type="entry name" value="PAC"/>
    <property type="match status" value="1"/>
</dbReference>
<feature type="domain" description="GGDEF" evidence="7">
    <location>
        <begin position="303"/>
        <end position="458"/>
    </location>
</feature>
<dbReference type="InterPro" id="IPR000014">
    <property type="entry name" value="PAS"/>
</dbReference>
<dbReference type="AlphaFoldDB" id="A0A9J6RH71"/>
<feature type="modified residue" description="4-aspartylphosphate" evidence="3">
    <location>
        <position position="65"/>
    </location>
</feature>
<dbReference type="Pfam" id="PF00990">
    <property type="entry name" value="GGDEF"/>
    <property type="match status" value="1"/>
</dbReference>
<dbReference type="Gene3D" id="3.30.450.20">
    <property type="entry name" value="PAS domain"/>
    <property type="match status" value="1"/>
</dbReference>
<evidence type="ECO:0000256" key="3">
    <source>
        <dbReference type="PROSITE-ProRule" id="PRU00169"/>
    </source>
</evidence>
<dbReference type="Gene3D" id="2.10.70.100">
    <property type="match status" value="1"/>
</dbReference>
<organism evidence="8 9">
    <name type="scientific">Dasania phycosphaerae</name>
    <dbReference type="NCBI Taxonomy" id="2950436"/>
    <lineage>
        <taxon>Bacteria</taxon>
        <taxon>Pseudomonadati</taxon>
        <taxon>Pseudomonadota</taxon>
        <taxon>Gammaproteobacteria</taxon>
        <taxon>Cellvibrionales</taxon>
        <taxon>Spongiibacteraceae</taxon>
        <taxon>Dasania</taxon>
    </lineage>
</organism>
<gene>
    <name evidence="8" type="ORF">O0V09_01200</name>
</gene>
<evidence type="ECO:0000256" key="2">
    <source>
        <dbReference type="ARBA" id="ARBA00022636"/>
    </source>
</evidence>
<dbReference type="SUPFAM" id="SSF55073">
    <property type="entry name" value="Nucleotide cyclase"/>
    <property type="match status" value="1"/>
</dbReference>
<dbReference type="EMBL" id="JAPTGG010000001">
    <property type="protein sequence ID" value="MCZ0863795.1"/>
    <property type="molecule type" value="Genomic_DNA"/>
</dbReference>
<dbReference type="InterPro" id="IPR001633">
    <property type="entry name" value="EAL_dom"/>
</dbReference>
<dbReference type="InterPro" id="IPR000160">
    <property type="entry name" value="GGDEF_dom"/>
</dbReference>
<proteinExistence type="predicted"/>
<dbReference type="CDD" id="cd01948">
    <property type="entry name" value="EAL"/>
    <property type="match status" value="1"/>
</dbReference>
<dbReference type="NCBIfam" id="TIGR00229">
    <property type="entry name" value="sensory_box"/>
    <property type="match status" value="1"/>
</dbReference>
<evidence type="ECO:0000313" key="8">
    <source>
        <dbReference type="EMBL" id="MCZ0863795.1"/>
    </source>
</evidence>
<reference evidence="8 9" key="1">
    <citation type="submission" date="2022-12" db="EMBL/GenBank/DDBJ databases">
        <title>Dasania phycosphaerae sp. nov., isolated from particulate material of the south coast of Korea.</title>
        <authorList>
            <person name="Jiang Y."/>
        </authorList>
    </citation>
    <scope>NUCLEOTIDE SEQUENCE [LARGE SCALE GENOMIC DNA]</scope>
    <source>
        <strain evidence="8 9">GY-19</strain>
    </source>
</reference>
<dbReference type="RefSeq" id="WP_258329937.1">
    <property type="nucleotide sequence ID" value="NZ_JAPTGG010000001.1"/>
</dbReference>
<dbReference type="EC" id="3.1.4.52" evidence="1"/>
<name>A0A9J6RH71_9GAMM</name>
<dbReference type="Gene3D" id="3.30.70.270">
    <property type="match status" value="1"/>
</dbReference>
<dbReference type="SMART" id="SM00448">
    <property type="entry name" value="REC"/>
    <property type="match status" value="1"/>
</dbReference>
<dbReference type="InterPro" id="IPR011006">
    <property type="entry name" value="CheY-like_superfamily"/>
</dbReference>
<dbReference type="PROSITE" id="PS50883">
    <property type="entry name" value="EAL"/>
    <property type="match status" value="1"/>
</dbReference>
<evidence type="ECO:0000259" key="7">
    <source>
        <dbReference type="PROSITE" id="PS50887"/>
    </source>
</evidence>
<dbReference type="PROSITE" id="PS50887">
    <property type="entry name" value="GGDEF"/>
    <property type="match status" value="1"/>
</dbReference>
<dbReference type="NCBIfam" id="TIGR00254">
    <property type="entry name" value="GGDEF"/>
    <property type="match status" value="1"/>
</dbReference>
<protein>
    <recommendedName>
        <fullName evidence="1">cyclic-guanylate-specific phosphodiesterase</fullName>
        <ecNumber evidence="1">3.1.4.52</ecNumber>
    </recommendedName>
</protein>
<dbReference type="GO" id="GO:0000160">
    <property type="term" value="P:phosphorelay signal transduction system"/>
    <property type="evidence" value="ECO:0007669"/>
    <property type="project" value="InterPro"/>
</dbReference>
<dbReference type="InterPro" id="IPR001610">
    <property type="entry name" value="PAC"/>
</dbReference>
<dbReference type="SUPFAM" id="SSF52172">
    <property type="entry name" value="CheY-like"/>
    <property type="match status" value="1"/>
</dbReference>
<dbReference type="Gene3D" id="3.40.50.2300">
    <property type="match status" value="1"/>
</dbReference>
<keyword evidence="2" id="KW-0973">c-di-GMP</keyword>
<evidence type="ECO:0000313" key="9">
    <source>
        <dbReference type="Proteomes" id="UP001069090"/>
    </source>
</evidence>
<dbReference type="Pfam" id="PF08447">
    <property type="entry name" value="PAS_3"/>
    <property type="match status" value="1"/>
</dbReference>
<evidence type="ECO:0000256" key="1">
    <source>
        <dbReference type="ARBA" id="ARBA00012282"/>
    </source>
</evidence>
<dbReference type="SUPFAM" id="SSF141868">
    <property type="entry name" value="EAL domain-like"/>
    <property type="match status" value="1"/>
</dbReference>
<dbReference type="InterPro" id="IPR035965">
    <property type="entry name" value="PAS-like_dom_sf"/>
</dbReference>
<dbReference type="Gene3D" id="3.20.20.450">
    <property type="entry name" value="EAL domain"/>
    <property type="match status" value="1"/>
</dbReference>
<dbReference type="GO" id="GO:0071111">
    <property type="term" value="F:cyclic-guanylate-specific phosphodiesterase activity"/>
    <property type="evidence" value="ECO:0007669"/>
    <property type="project" value="UniProtKB-EC"/>
</dbReference>
<feature type="domain" description="PAC" evidence="5">
    <location>
        <begin position="219"/>
        <end position="271"/>
    </location>
</feature>
<dbReference type="InterPro" id="IPR013655">
    <property type="entry name" value="PAS_fold_3"/>
</dbReference>
<dbReference type="InterPro" id="IPR001789">
    <property type="entry name" value="Sig_transdc_resp-reg_receiver"/>
</dbReference>
<dbReference type="InterPro" id="IPR029787">
    <property type="entry name" value="Nucleotide_cyclase"/>
</dbReference>
<keyword evidence="3" id="KW-0597">Phosphoprotein</keyword>
<dbReference type="Pfam" id="PF00072">
    <property type="entry name" value="Response_reg"/>
    <property type="match status" value="1"/>
</dbReference>
<evidence type="ECO:0000259" key="4">
    <source>
        <dbReference type="PROSITE" id="PS50110"/>
    </source>
</evidence>
<dbReference type="InterPro" id="IPR043128">
    <property type="entry name" value="Rev_trsase/Diguanyl_cyclase"/>
</dbReference>
<dbReference type="CDD" id="cd00130">
    <property type="entry name" value="PAS"/>
    <property type="match status" value="1"/>
</dbReference>
<dbReference type="InterPro" id="IPR000700">
    <property type="entry name" value="PAS-assoc_C"/>
</dbReference>
<keyword evidence="9" id="KW-1185">Reference proteome</keyword>
<dbReference type="SMART" id="SM00052">
    <property type="entry name" value="EAL"/>
    <property type="match status" value="1"/>
</dbReference>
<dbReference type="PROSITE" id="PS50113">
    <property type="entry name" value="PAC"/>
    <property type="match status" value="1"/>
</dbReference>
<dbReference type="SUPFAM" id="SSF55785">
    <property type="entry name" value="PYP-like sensor domain (PAS domain)"/>
    <property type="match status" value="1"/>
</dbReference>
<dbReference type="Proteomes" id="UP001069090">
    <property type="component" value="Unassembled WGS sequence"/>
</dbReference>
<accession>A0A9J6RH71</accession>
<dbReference type="PANTHER" id="PTHR44757">
    <property type="entry name" value="DIGUANYLATE CYCLASE DGCP"/>
    <property type="match status" value="1"/>
</dbReference>
<feature type="domain" description="Response regulatory" evidence="4">
    <location>
        <begin position="16"/>
        <end position="132"/>
    </location>
</feature>
<evidence type="ECO:0000259" key="6">
    <source>
        <dbReference type="PROSITE" id="PS50883"/>
    </source>
</evidence>
<dbReference type="InterPro" id="IPR052155">
    <property type="entry name" value="Biofilm_reg_signaling"/>
</dbReference>
<evidence type="ECO:0000259" key="5">
    <source>
        <dbReference type="PROSITE" id="PS50113"/>
    </source>
</evidence>
<dbReference type="InterPro" id="IPR035919">
    <property type="entry name" value="EAL_sf"/>
</dbReference>
<dbReference type="Pfam" id="PF00563">
    <property type="entry name" value="EAL"/>
    <property type="match status" value="1"/>
</dbReference>
<feature type="domain" description="EAL" evidence="6">
    <location>
        <begin position="467"/>
        <end position="720"/>
    </location>
</feature>
<dbReference type="FunFam" id="3.20.20.450:FF:000001">
    <property type="entry name" value="Cyclic di-GMP phosphodiesterase yahA"/>
    <property type="match status" value="1"/>
</dbReference>